<comment type="caution">
    <text evidence="9">The sequence shown here is derived from an EMBL/GenBank/DDBJ whole genome shotgun (WGS) entry which is preliminary data.</text>
</comment>
<dbReference type="Proteomes" id="UP000070539">
    <property type="component" value="Unassembled WGS sequence"/>
</dbReference>
<keyword evidence="5 8" id="KW-0406">Ion transport</keyword>
<sequence>MASLCHMEQSKRLWERNRTGLYALEKGLEEKVLGISAILLIAVSLAMDAFAVSISNGVSVRSFGKRDAIRQAAFFGGFQFIMPVIGWFLGSSVKAYIEAVDHWVAFILLLIIGVNMIWGSLKGAEEENNGYCSLTNKVLLIQAVATSIDALAVGISFAILEVDILQAGVIIGIVSFVISCIGAWAGKYLGEKLQTKAEIIGGIVLILIGAKILIEHTLLGAG</sequence>
<evidence type="ECO:0000256" key="5">
    <source>
        <dbReference type="ARBA" id="ARBA00023065"/>
    </source>
</evidence>
<evidence type="ECO:0000256" key="6">
    <source>
        <dbReference type="ARBA" id="ARBA00023136"/>
    </source>
</evidence>
<keyword evidence="7 8" id="KW-0464">Manganese</keyword>
<comment type="similarity">
    <text evidence="8">Belongs to the MntP (TC 9.B.29) family.</text>
</comment>
<feature type="transmembrane region" description="Helical" evidence="8">
    <location>
        <begin position="165"/>
        <end position="185"/>
    </location>
</feature>
<accession>A0A136WHB3</accession>
<evidence type="ECO:0000256" key="7">
    <source>
        <dbReference type="ARBA" id="ARBA00023211"/>
    </source>
</evidence>
<dbReference type="InterPro" id="IPR022929">
    <property type="entry name" value="Put_MntP"/>
</dbReference>
<dbReference type="PANTHER" id="PTHR35529:SF1">
    <property type="entry name" value="MANGANESE EFFLUX PUMP MNTP-RELATED"/>
    <property type="match status" value="1"/>
</dbReference>
<dbReference type="Pfam" id="PF02659">
    <property type="entry name" value="Mntp"/>
    <property type="match status" value="1"/>
</dbReference>
<dbReference type="GO" id="GO:0005384">
    <property type="term" value="F:manganese ion transmembrane transporter activity"/>
    <property type="evidence" value="ECO:0007669"/>
    <property type="project" value="UniProtKB-UniRule"/>
</dbReference>
<dbReference type="AlphaFoldDB" id="A0A136WHB3"/>
<dbReference type="PANTHER" id="PTHR35529">
    <property type="entry name" value="MANGANESE EFFLUX PUMP MNTP-RELATED"/>
    <property type="match status" value="1"/>
</dbReference>
<name>A0A136WHB3_9FIRM</name>
<dbReference type="InterPro" id="IPR003810">
    <property type="entry name" value="Mntp/YtaF"/>
</dbReference>
<keyword evidence="6 8" id="KW-0472">Membrane</keyword>
<dbReference type="STRING" id="36847.CLNEO_00170"/>
<keyword evidence="4 8" id="KW-1133">Transmembrane helix</keyword>
<feature type="transmembrane region" description="Helical" evidence="8">
    <location>
        <begin position="72"/>
        <end position="90"/>
    </location>
</feature>
<evidence type="ECO:0000256" key="3">
    <source>
        <dbReference type="ARBA" id="ARBA00022692"/>
    </source>
</evidence>
<evidence type="ECO:0000313" key="10">
    <source>
        <dbReference type="Proteomes" id="UP000070539"/>
    </source>
</evidence>
<keyword evidence="2 8" id="KW-1003">Cell membrane</keyword>
<evidence type="ECO:0000256" key="4">
    <source>
        <dbReference type="ARBA" id="ARBA00022989"/>
    </source>
</evidence>
<keyword evidence="1 8" id="KW-0813">Transport</keyword>
<feature type="transmembrane region" description="Helical" evidence="8">
    <location>
        <begin position="32"/>
        <end position="51"/>
    </location>
</feature>
<protein>
    <recommendedName>
        <fullName evidence="8">Putative manganese efflux pump MntP</fullName>
    </recommendedName>
</protein>
<comment type="subcellular location">
    <subcellularLocation>
        <location evidence="8">Cell membrane</location>
        <topology evidence="8">Multi-pass membrane protein</topology>
    </subcellularLocation>
</comment>
<keyword evidence="3 8" id="KW-0812">Transmembrane</keyword>
<keyword evidence="10" id="KW-1185">Reference proteome</keyword>
<dbReference type="PATRIC" id="fig|36847.3.peg.21"/>
<dbReference type="EMBL" id="LRVM01000001">
    <property type="protein sequence ID" value="KXL53925.1"/>
    <property type="molecule type" value="Genomic_DNA"/>
</dbReference>
<dbReference type="HAMAP" id="MF_01521">
    <property type="entry name" value="MntP_pump"/>
    <property type="match status" value="1"/>
</dbReference>
<feature type="transmembrane region" description="Helical" evidence="8">
    <location>
        <begin position="138"/>
        <end position="159"/>
    </location>
</feature>
<evidence type="ECO:0000256" key="1">
    <source>
        <dbReference type="ARBA" id="ARBA00022448"/>
    </source>
</evidence>
<evidence type="ECO:0000313" key="9">
    <source>
        <dbReference type="EMBL" id="KXL53925.1"/>
    </source>
</evidence>
<comment type="function">
    <text evidence="8">Probably functions as a manganese efflux pump.</text>
</comment>
<proteinExistence type="inferred from homology"/>
<organism evidence="9 10">
    <name type="scientific">Anaerotignum neopropionicum</name>
    <dbReference type="NCBI Taxonomy" id="36847"/>
    <lineage>
        <taxon>Bacteria</taxon>
        <taxon>Bacillati</taxon>
        <taxon>Bacillota</taxon>
        <taxon>Clostridia</taxon>
        <taxon>Lachnospirales</taxon>
        <taxon>Anaerotignaceae</taxon>
        <taxon>Anaerotignum</taxon>
    </lineage>
</organism>
<evidence type="ECO:0000256" key="2">
    <source>
        <dbReference type="ARBA" id="ARBA00022475"/>
    </source>
</evidence>
<gene>
    <name evidence="9" type="primary">mntP_1</name>
    <name evidence="8" type="synonym">mntP</name>
    <name evidence="9" type="ORF">CLNEO_00170</name>
</gene>
<reference evidence="9 10" key="1">
    <citation type="submission" date="2016-01" db="EMBL/GenBank/DDBJ databases">
        <title>Genome sequence of Clostridium neopropionicum X4, DSM-3847.</title>
        <authorList>
            <person name="Poehlein A."/>
            <person name="Beck M.H."/>
            <person name="Bengelsdorf F.R."/>
            <person name="Daniel R."/>
            <person name="Duerre P."/>
        </authorList>
    </citation>
    <scope>NUCLEOTIDE SEQUENCE [LARGE SCALE GENOMIC DNA]</scope>
    <source>
        <strain evidence="9 10">DSM-3847</strain>
    </source>
</reference>
<evidence type="ECO:0000256" key="8">
    <source>
        <dbReference type="HAMAP-Rule" id="MF_01521"/>
    </source>
</evidence>
<dbReference type="GO" id="GO:0005886">
    <property type="term" value="C:plasma membrane"/>
    <property type="evidence" value="ECO:0007669"/>
    <property type="project" value="UniProtKB-SubCell"/>
</dbReference>
<feature type="transmembrane region" description="Helical" evidence="8">
    <location>
        <begin position="197"/>
        <end position="214"/>
    </location>
</feature>
<feature type="transmembrane region" description="Helical" evidence="8">
    <location>
        <begin position="102"/>
        <end position="118"/>
    </location>
</feature>